<accession>A0AAP0FCK2</accession>
<keyword evidence="4" id="KW-1185">Reference proteome</keyword>
<evidence type="ECO:0000313" key="3">
    <source>
        <dbReference type="EMBL" id="KAK9104274.1"/>
    </source>
</evidence>
<dbReference type="SUPFAM" id="SSF48452">
    <property type="entry name" value="TPR-like"/>
    <property type="match status" value="2"/>
</dbReference>
<feature type="region of interest" description="Disordered" evidence="2">
    <location>
        <begin position="1"/>
        <end position="115"/>
    </location>
</feature>
<organism evidence="3 4">
    <name type="scientific">Stephania cephalantha</name>
    <dbReference type="NCBI Taxonomy" id="152367"/>
    <lineage>
        <taxon>Eukaryota</taxon>
        <taxon>Viridiplantae</taxon>
        <taxon>Streptophyta</taxon>
        <taxon>Embryophyta</taxon>
        <taxon>Tracheophyta</taxon>
        <taxon>Spermatophyta</taxon>
        <taxon>Magnoliopsida</taxon>
        <taxon>Ranunculales</taxon>
        <taxon>Menispermaceae</taxon>
        <taxon>Menispermoideae</taxon>
        <taxon>Cissampelideae</taxon>
        <taxon>Stephania</taxon>
    </lineage>
</organism>
<dbReference type="PROSITE" id="PS50293">
    <property type="entry name" value="TPR_REGION"/>
    <property type="match status" value="1"/>
</dbReference>
<dbReference type="InterPro" id="IPR011990">
    <property type="entry name" value="TPR-like_helical_dom_sf"/>
</dbReference>
<dbReference type="Proteomes" id="UP001419268">
    <property type="component" value="Unassembled WGS sequence"/>
</dbReference>
<dbReference type="PANTHER" id="PTHR45523:SF1">
    <property type="entry name" value="TETRATRICOPEPTIDE REPEAT (TPR)-CONTAINING PROTEIN"/>
    <property type="match status" value="1"/>
</dbReference>
<dbReference type="EMBL" id="JBBNAG010000009">
    <property type="protein sequence ID" value="KAK9104274.1"/>
    <property type="molecule type" value="Genomic_DNA"/>
</dbReference>
<sequence>MESLKTLNETREDQRPVQIKAEPCVVETSTKSQSVSKVLIADLNVDPPESDGEDLAPPPEPTRVLNDETAGQERNLSTSRETDFPEGEGKKLSKSGKTRPRIKGEYPLEYGPDGDVDQPCQGVLSARDEKVSSLKTGLVHVARKVPKNAHAHFILGLMYQRLGQAQKAVSAYEKAEEILLRSEEEIDRPELLSLVQIHHAQCILLGSLGDSGSDKELAPEELKEIISNLRKSVEVNVRQAAVWNTFGIILLKTGRLESAISVFSSLLEVVSDHLDALANLGIAYLQNDNLDLSTKCFQDLILKDQNHPAALVNYAALLLCGYGSFIAVPNPISNYAKLLGAGASSGEGVSRDQAIAANVAKDLLSAAASADPKVGHIWVNLADAHTILGDYRSAGKCLEKAAKLAPNCMPTRYAVALYRVKDAERFQDPSEQLTWAGNEMASILREGDAAVVDPHIAWTGLAMVHRAQHEISAAYDNGQEDLSEVEDRALYTLKQAIGENPDDAAPWNQLGLHHLCTLQFKESQKYLKAAVARCKESSYTWSNLGISVQLSEDPSQAEEVYKRALSLSSPQHAHSVLSNLGTLYRQQKRYDLAKAVLNKSLELQPGYAPAYNNLGLVFVAEEKWEDARIYFEEALKSDPLLDAANSNMMKAVTLSKVYTAMSASLLQN</sequence>
<reference evidence="3 4" key="1">
    <citation type="submission" date="2024-01" db="EMBL/GenBank/DDBJ databases">
        <title>Genome assemblies of Stephania.</title>
        <authorList>
            <person name="Yang L."/>
        </authorList>
    </citation>
    <scope>NUCLEOTIDE SEQUENCE [LARGE SCALE GENOMIC DNA]</scope>
    <source>
        <strain evidence="3">JXDWG</strain>
        <tissue evidence="3">Leaf</tissue>
    </source>
</reference>
<dbReference type="Pfam" id="PF13424">
    <property type="entry name" value="TPR_12"/>
    <property type="match status" value="1"/>
</dbReference>
<gene>
    <name evidence="3" type="ORF">Scep_021118</name>
</gene>
<dbReference type="Gene3D" id="1.25.40.10">
    <property type="entry name" value="Tetratricopeptide repeat domain"/>
    <property type="match status" value="2"/>
</dbReference>
<name>A0AAP0FCK2_9MAGN</name>
<evidence type="ECO:0000256" key="2">
    <source>
        <dbReference type="SAM" id="MobiDB-lite"/>
    </source>
</evidence>
<feature type="compositionally biased region" description="Basic residues" evidence="2">
    <location>
        <begin position="92"/>
        <end position="101"/>
    </location>
</feature>
<dbReference type="Pfam" id="PF13181">
    <property type="entry name" value="TPR_8"/>
    <property type="match status" value="2"/>
</dbReference>
<feature type="repeat" description="TPR" evidence="1">
    <location>
        <begin position="574"/>
        <end position="607"/>
    </location>
</feature>
<evidence type="ECO:0000313" key="4">
    <source>
        <dbReference type="Proteomes" id="UP001419268"/>
    </source>
</evidence>
<proteinExistence type="predicted"/>
<feature type="compositionally biased region" description="Basic and acidic residues" evidence="2">
    <location>
        <begin position="80"/>
        <end position="91"/>
    </location>
</feature>
<dbReference type="AlphaFoldDB" id="A0AAP0FCK2"/>
<evidence type="ECO:0000256" key="1">
    <source>
        <dbReference type="PROSITE-ProRule" id="PRU00339"/>
    </source>
</evidence>
<feature type="compositionally biased region" description="Polar residues" evidence="2">
    <location>
        <begin position="27"/>
        <end position="36"/>
    </location>
</feature>
<dbReference type="SMART" id="SM00028">
    <property type="entry name" value="TPR"/>
    <property type="match status" value="9"/>
</dbReference>
<dbReference type="Pfam" id="PF14559">
    <property type="entry name" value="TPR_19"/>
    <property type="match status" value="1"/>
</dbReference>
<dbReference type="PANTHER" id="PTHR45523">
    <property type="entry name" value="TETRATRICOPEPTIDE REPEAT (TPR)-CONTAINING PROTEIN-RELATED"/>
    <property type="match status" value="1"/>
</dbReference>
<feature type="repeat" description="TPR" evidence="1">
    <location>
        <begin position="375"/>
        <end position="408"/>
    </location>
</feature>
<feature type="repeat" description="TPR" evidence="1">
    <location>
        <begin position="149"/>
        <end position="182"/>
    </location>
</feature>
<protein>
    <recommendedName>
        <fullName evidence="5">UDP-N-acetylglucosamine--peptide N-acetylglucosaminyltransferase SPINDLY</fullName>
    </recommendedName>
</protein>
<dbReference type="PROSITE" id="PS50005">
    <property type="entry name" value="TPR"/>
    <property type="match status" value="5"/>
</dbReference>
<keyword evidence="1" id="KW-0802">TPR repeat</keyword>
<feature type="repeat" description="TPR" evidence="1">
    <location>
        <begin position="240"/>
        <end position="273"/>
    </location>
</feature>
<evidence type="ECO:0008006" key="5">
    <source>
        <dbReference type="Google" id="ProtNLM"/>
    </source>
</evidence>
<comment type="caution">
    <text evidence="3">The sequence shown here is derived from an EMBL/GenBank/DDBJ whole genome shotgun (WGS) entry which is preliminary data.</text>
</comment>
<dbReference type="InterPro" id="IPR019734">
    <property type="entry name" value="TPR_rpt"/>
</dbReference>
<feature type="repeat" description="TPR" evidence="1">
    <location>
        <begin position="608"/>
        <end position="641"/>
    </location>
</feature>